<reference evidence="2 3" key="1">
    <citation type="submission" date="2020-02" db="EMBL/GenBank/DDBJ databases">
        <title>Whole-genome analyses of novel actinobacteria.</title>
        <authorList>
            <person name="Sahin N."/>
            <person name="Tokatli A."/>
        </authorList>
    </citation>
    <scope>NUCLEOTIDE SEQUENCE [LARGE SCALE GENOMIC DNA]</scope>
    <source>
        <strain evidence="2 3">YC419</strain>
    </source>
</reference>
<name>A0ABX0DJX7_9ACTN</name>
<evidence type="ECO:0000313" key="2">
    <source>
        <dbReference type="EMBL" id="NGO40613.1"/>
    </source>
</evidence>
<proteinExistence type="predicted"/>
<feature type="compositionally biased region" description="Low complexity" evidence="1">
    <location>
        <begin position="98"/>
        <end position="126"/>
    </location>
</feature>
<feature type="compositionally biased region" description="Basic residues" evidence="1">
    <location>
        <begin position="74"/>
        <end position="86"/>
    </location>
</feature>
<sequence>MASAQEIRQRMKEIQEAREAAFEPLAEILEERQELQRQLADLDEPYGKAFAEAEAAGWTAEELKNIGAEEPVKRPKGRPRGKRGTAKKAVPETVSTDTSTASPAAAAPAQEGAGEAAAATAGSLSG</sequence>
<comment type="caution">
    <text evidence="2">The sequence shown here is derived from an EMBL/GenBank/DDBJ whole genome shotgun (WGS) entry which is preliminary data.</text>
</comment>
<gene>
    <name evidence="2" type="ORF">G6048_00075</name>
</gene>
<protein>
    <submittedName>
        <fullName evidence="2">Uncharacterized protein</fullName>
    </submittedName>
</protein>
<evidence type="ECO:0000256" key="1">
    <source>
        <dbReference type="SAM" id="MobiDB-lite"/>
    </source>
</evidence>
<organism evidence="2 3">
    <name type="scientific">Streptomyces ureilyticus</name>
    <dbReference type="NCBI Taxonomy" id="1775131"/>
    <lineage>
        <taxon>Bacteria</taxon>
        <taxon>Bacillati</taxon>
        <taxon>Actinomycetota</taxon>
        <taxon>Actinomycetes</taxon>
        <taxon>Kitasatosporales</taxon>
        <taxon>Streptomycetaceae</taxon>
        <taxon>Streptomyces</taxon>
    </lineage>
</organism>
<feature type="region of interest" description="Disordered" evidence="1">
    <location>
        <begin position="61"/>
        <end position="126"/>
    </location>
</feature>
<dbReference type="EMBL" id="JAAKZX010000001">
    <property type="protein sequence ID" value="NGO40613.1"/>
    <property type="molecule type" value="Genomic_DNA"/>
</dbReference>
<dbReference type="RefSeq" id="WP_165337302.1">
    <property type="nucleotide sequence ID" value="NZ_JAAKZX010000001.1"/>
</dbReference>
<accession>A0ABX0DJX7</accession>
<evidence type="ECO:0000313" key="3">
    <source>
        <dbReference type="Proteomes" id="UP001518140"/>
    </source>
</evidence>
<dbReference type="Proteomes" id="UP001518140">
    <property type="component" value="Unassembled WGS sequence"/>
</dbReference>
<keyword evidence="3" id="KW-1185">Reference proteome</keyword>